<name>A0AA40KCX3_9PEZI</name>
<reference evidence="1" key="1">
    <citation type="submission" date="2023-06" db="EMBL/GenBank/DDBJ databases">
        <title>Genome-scale phylogeny and comparative genomics of the fungal order Sordariales.</title>
        <authorList>
            <consortium name="Lawrence Berkeley National Laboratory"/>
            <person name="Hensen N."/>
            <person name="Bonometti L."/>
            <person name="Westerberg I."/>
            <person name="Brannstrom I.O."/>
            <person name="Guillou S."/>
            <person name="Cros-Aarteil S."/>
            <person name="Calhoun S."/>
            <person name="Haridas S."/>
            <person name="Kuo A."/>
            <person name="Mondo S."/>
            <person name="Pangilinan J."/>
            <person name="Riley R."/>
            <person name="LaButti K."/>
            <person name="Andreopoulos B."/>
            <person name="Lipzen A."/>
            <person name="Chen C."/>
            <person name="Yanf M."/>
            <person name="Daum C."/>
            <person name="Ng V."/>
            <person name="Clum A."/>
            <person name="Steindorff A."/>
            <person name="Ohm R."/>
            <person name="Martin F."/>
            <person name="Silar P."/>
            <person name="Natvig D."/>
            <person name="Lalanne C."/>
            <person name="Gautier V."/>
            <person name="Ament-velasquez S.L."/>
            <person name="Kruys A."/>
            <person name="Hutchinson M.I."/>
            <person name="Powell A.J."/>
            <person name="Barry K."/>
            <person name="Miller A.N."/>
            <person name="Grigoriev I.V."/>
            <person name="Debuchy R."/>
            <person name="Gladieux P."/>
            <person name="Thoren M.H."/>
            <person name="Johannesson H."/>
        </authorList>
    </citation>
    <scope>NUCLEOTIDE SEQUENCE</scope>
    <source>
        <strain evidence="1">SMH3187-1</strain>
    </source>
</reference>
<proteinExistence type="predicted"/>
<protein>
    <submittedName>
        <fullName evidence="1">Uncharacterized protein</fullName>
    </submittedName>
</protein>
<sequence>MGVRQRHVRRQRMRRDNLLDWWLEAAGPYSGDVVDDPRGDGIEHHLAETLPDPQDGAEHDSKIPNRPWFDSYVPLDLQDGDGRSHNYQISQGAVSVGLSPFRTRRGSQPPRKVVAVIANLSARLEEAQTVFQAQQDRLDASIRESEMHGQRTTSMLIELEDVKGESQRRKDGPHAEERLAEHLRKELNQYLESQALDQPVSAAERFQGKITSLNKKVEYADIEAALRQEKVERQGATATILRERVTQLLEELEKQDATTAYLYKQFTQLKVDLEGGKEERLRLGGELKRAGSRKGYPRKQIPRSLQPALEEAAMEPSQLQEELRRQDATNISLQTQIAPLQEELENQKTTTASLYELAKHRV</sequence>
<evidence type="ECO:0000313" key="2">
    <source>
        <dbReference type="Proteomes" id="UP001172155"/>
    </source>
</evidence>
<comment type="caution">
    <text evidence="1">The sequence shown here is derived from an EMBL/GenBank/DDBJ whole genome shotgun (WGS) entry which is preliminary data.</text>
</comment>
<dbReference type="Proteomes" id="UP001172155">
    <property type="component" value="Unassembled WGS sequence"/>
</dbReference>
<dbReference type="EMBL" id="JAUKUD010000001">
    <property type="protein sequence ID" value="KAK0754365.1"/>
    <property type="molecule type" value="Genomic_DNA"/>
</dbReference>
<gene>
    <name evidence="1" type="ORF">B0T18DRAFT_386253</name>
</gene>
<evidence type="ECO:0000313" key="1">
    <source>
        <dbReference type="EMBL" id="KAK0754365.1"/>
    </source>
</evidence>
<keyword evidence="2" id="KW-1185">Reference proteome</keyword>
<accession>A0AA40KCX3</accession>
<organism evidence="1 2">
    <name type="scientific">Schizothecium vesticola</name>
    <dbReference type="NCBI Taxonomy" id="314040"/>
    <lineage>
        <taxon>Eukaryota</taxon>
        <taxon>Fungi</taxon>
        <taxon>Dikarya</taxon>
        <taxon>Ascomycota</taxon>
        <taxon>Pezizomycotina</taxon>
        <taxon>Sordariomycetes</taxon>
        <taxon>Sordariomycetidae</taxon>
        <taxon>Sordariales</taxon>
        <taxon>Schizotheciaceae</taxon>
        <taxon>Schizothecium</taxon>
    </lineage>
</organism>
<dbReference type="AlphaFoldDB" id="A0AA40KCX3"/>